<evidence type="ECO:0000256" key="2">
    <source>
        <dbReference type="SAM" id="SignalP"/>
    </source>
</evidence>
<accession>A0A2I1M526</accession>
<feature type="compositionally biased region" description="Low complexity" evidence="1">
    <location>
        <begin position="39"/>
        <end position="51"/>
    </location>
</feature>
<dbReference type="EMBL" id="PKGS01000007">
    <property type="protein sequence ID" value="PKZ15222.1"/>
    <property type="molecule type" value="Genomic_DNA"/>
</dbReference>
<dbReference type="RefSeq" id="WP_101540755.1">
    <property type="nucleotide sequence ID" value="NZ_PKGS01000007.1"/>
</dbReference>
<feature type="signal peptide" evidence="2">
    <location>
        <begin position="1"/>
        <end position="25"/>
    </location>
</feature>
<proteinExistence type="predicted"/>
<evidence type="ECO:0000256" key="1">
    <source>
        <dbReference type="SAM" id="MobiDB-lite"/>
    </source>
</evidence>
<feature type="chain" id="PRO_5014189205" description="Gram-positive cocci surface proteins LPxTG domain-containing protein" evidence="2">
    <location>
        <begin position="26"/>
        <end position="252"/>
    </location>
</feature>
<sequence>MNKKLLTAALSATLVLGAGVQNAHADEVTIPTAPEDKQTVNTTTGGVANTGSVENEEENEKIKTSSTLDPNATPEDGDTKENPSKGEKEETNKKDNKDQAPQDKENNKDNKDNKEKKPADTGKKEYPAKENTDNNKDNKDNKYNKKNEPANGGKKIFPAEKENTKEKKPANGGKKIFPGQKEDKKNDDKNNKPNDKVKVFPAKGKKEDKKDDKKEDKNAGENPKTGIATAGVLAATASLASAGYAVTKKRNK</sequence>
<name>A0A2I1M526_9FIRM</name>
<dbReference type="Proteomes" id="UP000234335">
    <property type="component" value="Unassembled WGS sequence"/>
</dbReference>
<feature type="region of interest" description="Disordered" evidence="1">
    <location>
        <begin position="27"/>
        <end position="226"/>
    </location>
</feature>
<keyword evidence="4" id="KW-1185">Reference proteome</keyword>
<comment type="caution">
    <text evidence="3">The sequence shown here is derived from an EMBL/GenBank/DDBJ whole genome shotgun (WGS) entry which is preliminary data.</text>
</comment>
<evidence type="ECO:0000313" key="4">
    <source>
        <dbReference type="Proteomes" id="UP000234335"/>
    </source>
</evidence>
<feature type="compositionally biased region" description="Basic and acidic residues" evidence="1">
    <location>
        <begin position="157"/>
        <end position="169"/>
    </location>
</feature>
<protein>
    <recommendedName>
        <fullName evidence="5">Gram-positive cocci surface proteins LPxTG domain-containing protein</fullName>
    </recommendedName>
</protein>
<organism evidence="3 4">
    <name type="scientific">Anaerococcus octavius</name>
    <dbReference type="NCBI Taxonomy" id="54007"/>
    <lineage>
        <taxon>Bacteria</taxon>
        <taxon>Bacillati</taxon>
        <taxon>Bacillota</taxon>
        <taxon>Tissierellia</taxon>
        <taxon>Tissierellales</taxon>
        <taxon>Peptoniphilaceae</taxon>
        <taxon>Anaerococcus</taxon>
    </lineage>
</organism>
<gene>
    <name evidence="3" type="ORF">CYJ34_07990</name>
</gene>
<feature type="compositionally biased region" description="Basic and acidic residues" evidence="1">
    <location>
        <begin position="180"/>
        <end position="219"/>
    </location>
</feature>
<dbReference type="AlphaFoldDB" id="A0A2I1M526"/>
<evidence type="ECO:0000313" key="3">
    <source>
        <dbReference type="EMBL" id="PKZ15222.1"/>
    </source>
</evidence>
<evidence type="ECO:0008006" key="5">
    <source>
        <dbReference type="Google" id="ProtNLM"/>
    </source>
</evidence>
<feature type="compositionally biased region" description="Basic and acidic residues" evidence="1">
    <location>
        <begin position="77"/>
        <end position="148"/>
    </location>
</feature>
<reference evidence="3 4" key="1">
    <citation type="submission" date="2017-12" db="EMBL/GenBank/DDBJ databases">
        <title>Phylogenetic diversity of female urinary microbiome.</title>
        <authorList>
            <person name="Thomas-White K."/>
            <person name="Wolfe A.J."/>
        </authorList>
    </citation>
    <scope>NUCLEOTIDE SEQUENCE [LARGE SCALE GENOMIC DNA]</scope>
    <source>
        <strain evidence="3 4">UMB0119</strain>
    </source>
</reference>
<keyword evidence="2" id="KW-0732">Signal</keyword>